<keyword evidence="3" id="KW-1185">Reference proteome</keyword>
<evidence type="ECO:0000313" key="2">
    <source>
        <dbReference type="EMBL" id="OAA63716.1"/>
    </source>
</evidence>
<keyword evidence="2" id="KW-0808">Transferase</keyword>
<dbReference type="PANTHER" id="PTHR43792:SF1">
    <property type="entry name" value="N-ACETYLTRANSFERASE DOMAIN-CONTAINING PROTEIN"/>
    <property type="match status" value="1"/>
</dbReference>
<dbReference type="GO" id="GO:0016747">
    <property type="term" value="F:acyltransferase activity, transferring groups other than amino-acyl groups"/>
    <property type="evidence" value="ECO:0007669"/>
    <property type="project" value="InterPro"/>
</dbReference>
<evidence type="ECO:0000259" key="1">
    <source>
        <dbReference type="PROSITE" id="PS51186"/>
    </source>
</evidence>
<dbReference type="InterPro" id="IPR016181">
    <property type="entry name" value="Acyl_CoA_acyltransferase"/>
</dbReference>
<dbReference type="InterPro" id="IPR000182">
    <property type="entry name" value="GNAT_dom"/>
</dbReference>
<protein>
    <submittedName>
        <fullName evidence="2">Acyl-CoA N-acyltransferase</fullName>
    </submittedName>
</protein>
<sequence length="250" mass="27561">MASSGATQEKTPEWVTVLTTLPTRPLPPNTARTPLTTERLNIRPLAADDVAALHELRTQPEVMLNMKTGRIDESIDVTRVHLAPFLAPNDVITFQWAICLRASSDNKLIGIGGCRPQRGQFGWPDVGYMFNSAYWGQGYATEFVRGFLQLYAALPRTPAPVSLQVPRSILPDDWDNDAADPANPVVVEEKLTAIVPDHNAGSQAVLRKAGFEEFALIVEPDLRDLNQLIKLHLFQAFPGRIAKSSLAERA</sequence>
<dbReference type="SUPFAM" id="SSF55729">
    <property type="entry name" value="Acyl-CoA N-acyltransferases (Nat)"/>
    <property type="match status" value="1"/>
</dbReference>
<dbReference type="Proteomes" id="UP000076874">
    <property type="component" value="Unassembled WGS sequence"/>
</dbReference>
<feature type="domain" description="N-acetyltransferase" evidence="1">
    <location>
        <begin position="40"/>
        <end position="229"/>
    </location>
</feature>
<dbReference type="AlphaFoldDB" id="A0A167WFB8"/>
<organism evidence="2 3">
    <name type="scientific">Niveomyces insectorum RCEF 264</name>
    <dbReference type="NCBI Taxonomy" id="1081102"/>
    <lineage>
        <taxon>Eukaryota</taxon>
        <taxon>Fungi</taxon>
        <taxon>Dikarya</taxon>
        <taxon>Ascomycota</taxon>
        <taxon>Pezizomycotina</taxon>
        <taxon>Sordariomycetes</taxon>
        <taxon>Hypocreomycetidae</taxon>
        <taxon>Hypocreales</taxon>
        <taxon>Cordycipitaceae</taxon>
        <taxon>Niveomyces</taxon>
    </lineage>
</organism>
<evidence type="ECO:0000313" key="3">
    <source>
        <dbReference type="Proteomes" id="UP000076874"/>
    </source>
</evidence>
<dbReference type="EMBL" id="AZHD01000005">
    <property type="protein sequence ID" value="OAA63716.1"/>
    <property type="molecule type" value="Genomic_DNA"/>
</dbReference>
<dbReference type="Gene3D" id="3.40.630.30">
    <property type="match status" value="1"/>
</dbReference>
<keyword evidence="2" id="KW-0012">Acyltransferase</keyword>
<dbReference type="OrthoDB" id="4072826at2759"/>
<dbReference type="InterPro" id="IPR051531">
    <property type="entry name" value="N-acetyltransferase"/>
</dbReference>
<dbReference type="PROSITE" id="PS51186">
    <property type="entry name" value="GNAT"/>
    <property type="match status" value="1"/>
</dbReference>
<reference evidence="2 3" key="1">
    <citation type="journal article" date="2016" name="Genome Biol. Evol.">
        <title>Divergent and convergent evolution of fungal pathogenicity.</title>
        <authorList>
            <person name="Shang Y."/>
            <person name="Xiao G."/>
            <person name="Zheng P."/>
            <person name="Cen K."/>
            <person name="Zhan S."/>
            <person name="Wang C."/>
        </authorList>
    </citation>
    <scope>NUCLEOTIDE SEQUENCE [LARGE SCALE GENOMIC DNA]</scope>
    <source>
        <strain evidence="2 3">RCEF 264</strain>
    </source>
</reference>
<dbReference type="PANTHER" id="PTHR43792">
    <property type="entry name" value="GNAT FAMILY, PUTATIVE (AFU_ORTHOLOGUE AFUA_3G00765)-RELATED-RELATED"/>
    <property type="match status" value="1"/>
</dbReference>
<proteinExistence type="predicted"/>
<name>A0A167WFB8_9HYPO</name>
<comment type="caution">
    <text evidence="2">The sequence shown here is derived from an EMBL/GenBank/DDBJ whole genome shotgun (WGS) entry which is preliminary data.</text>
</comment>
<dbReference type="Pfam" id="PF13302">
    <property type="entry name" value="Acetyltransf_3"/>
    <property type="match status" value="1"/>
</dbReference>
<gene>
    <name evidence="2" type="ORF">SPI_03879</name>
</gene>
<dbReference type="STRING" id="1081102.A0A167WFB8"/>
<accession>A0A167WFB8</accession>